<evidence type="ECO:0000256" key="4">
    <source>
        <dbReference type="ARBA" id="ARBA00022692"/>
    </source>
</evidence>
<dbReference type="EMBL" id="JAMQOT010000005">
    <property type="protein sequence ID" value="MDF9746861.1"/>
    <property type="molecule type" value="Genomic_DNA"/>
</dbReference>
<feature type="transmembrane region" description="Helical" evidence="8">
    <location>
        <begin position="398"/>
        <end position="417"/>
    </location>
</feature>
<reference evidence="10" key="1">
    <citation type="submission" date="2022-06" db="EMBL/GenBank/DDBJ databases">
        <title>Natrinema sp. a new haloarchaeum isolate from saline soil.</title>
        <authorList>
            <person name="Strakova D."/>
            <person name="Galisteo C."/>
            <person name="Sanchez-Porro C."/>
            <person name="Ventosa A."/>
        </authorList>
    </citation>
    <scope>NUCLEOTIDE SEQUENCE</scope>
    <source>
        <strain evidence="10">S1CR25-10</strain>
    </source>
</reference>
<dbReference type="PANTHER" id="PTHR43867">
    <property type="entry name" value="CELLULOSE SYNTHASE CATALYTIC SUBUNIT A [UDP-FORMING]"/>
    <property type="match status" value="1"/>
</dbReference>
<evidence type="ECO:0000256" key="6">
    <source>
        <dbReference type="ARBA" id="ARBA00023136"/>
    </source>
</evidence>
<evidence type="ECO:0000256" key="2">
    <source>
        <dbReference type="ARBA" id="ARBA00022676"/>
    </source>
</evidence>
<feature type="domain" description="Glycosyltransferase 2-like" evidence="9">
    <location>
        <begin position="209"/>
        <end position="409"/>
    </location>
</feature>
<dbReference type="PANTHER" id="PTHR43867:SF2">
    <property type="entry name" value="CELLULOSE SYNTHASE CATALYTIC SUBUNIT A [UDP-FORMING]"/>
    <property type="match status" value="1"/>
</dbReference>
<dbReference type="InterPro" id="IPR029044">
    <property type="entry name" value="Nucleotide-diphossugar_trans"/>
</dbReference>
<feature type="transmembrane region" description="Helical" evidence="8">
    <location>
        <begin position="371"/>
        <end position="392"/>
    </location>
</feature>
<organism evidence="10 11">
    <name type="scientific">Natrinema salsiterrestre</name>
    <dbReference type="NCBI Taxonomy" id="2950540"/>
    <lineage>
        <taxon>Archaea</taxon>
        <taxon>Methanobacteriati</taxon>
        <taxon>Methanobacteriota</taxon>
        <taxon>Stenosarchaea group</taxon>
        <taxon>Halobacteria</taxon>
        <taxon>Halobacteriales</taxon>
        <taxon>Natrialbaceae</taxon>
        <taxon>Natrinema</taxon>
    </lineage>
</organism>
<evidence type="ECO:0000313" key="11">
    <source>
        <dbReference type="Proteomes" id="UP001154061"/>
    </source>
</evidence>
<protein>
    <submittedName>
        <fullName evidence="10">Glycosyltransferase family 2 protein</fullName>
    </submittedName>
</protein>
<gene>
    <name evidence="10" type="ORF">NDI89_14815</name>
</gene>
<keyword evidence="5 8" id="KW-1133">Transmembrane helix</keyword>
<feature type="transmembrane region" description="Helical" evidence="8">
    <location>
        <begin position="6"/>
        <end position="29"/>
    </location>
</feature>
<keyword evidence="3" id="KW-0808">Transferase</keyword>
<evidence type="ECO:0000256" key="3">
    <source>
        <dbReference type="ARBA" id="ARBA00022679"/>
    </source>
</evidence>
<evidence type="ECO:0000256" key="1">
    <source>
        <dbReference type="ARBA" id="ARBA00004141"/>
    </source>
</evidence>
<evidence type="ECO:0000256" key="5">
    <source>
        <dbReference type="ARBA" id="ARBA00022989"/>
    </source>
</evidence>
<dbReference type="Pfam" id="PF13632">
    <property type="entry name" value="Glyco_trans_2_3"/>
    <property type="match status" value="1"/>
</dbReference>
<dbReference type="InterPro" id="IPR050321">
    <property type="entry name" value="Glycosyltr_2/OpgH_subfam"/>
</dbReference>
<dbReference type="SUPFAM" id="SSF53448">
    <property type="entry name" value="Nucleotide-diphospho-sugar transferases"/>
    <property type="match status" value="1"/>
</dbReference>
<keyword evidence="2" id="KW-0328">Glycosyltransferase</keyword>
<feature type="region of interest" description="Disordered" evidence="7">
    <location>
        <begin position="52"/>
        <end position="90"/>
    </location>
</feature>
<feature type="compositionally biased region" description="Basic and acidic residues" evidence="7">
    <location>
        <begin position="52"/>
        <end position="68"/>
    </location>
</feature>
<evidence type="ECO:0000259" key="9">
    <source>
        <dbReference type="Pfam" id="PF13632"/>
    </source>
</evidence>
<comment type="caution">
    <text evidence="10">The sequence shown here is derived from an EMBL/GenBank/DDBJ whole genome shotgun (WGS) entry which is preliminary data.</text>
</comment>
<comment type="subcellular location">
    <subcellularLocation>
        <location evidence="1">Membrane</location>
        <topology evidence="1">Multi-pass membrane protein</topology>
    </subcellularLocation>
</comment>
<dbReference type="Gene3D" id="3.90.550.10">
    <property type="entry name" value="Spore Coat Polysaccharide Biosynthesis Protein SpsA, Chain A"/>
    <property type="match status" value="1"/>
</dbReference>
<keyword evidence="11" id="KW-1185">Reference proteome</keyword>
<dbReference type="RefSeq" id="WP_277522476.1">
    <property type="nucleotide sequence ID" value="NZ_JAMQOT010000005.1"/>
</dbReference>
<evidence type="ECO:0000256" key="7">
    <source>
        <dbReference type="SAM" id="MobiDB-lite"/>
    </source>
</evidence>
<dbReference type="GO" id="GO:0016020">
    <property type="term" value="C:membrane"/>
    <property type="evidence" value="ECO:0007669"/>
    <property type="project" value="UniProtKB-SubCell"/>
</dbReference>
<name>A0A9Q4L7X9_9EURY</name>
<dbReference type="InterPro" id="IPR001173">
    <property type="entry name" value="Glyco_trans_2-like"/>
</dbReference>
<dbReference type="AlphaFoldDB" id="A0A9Q4L7X9"/>
<dbReference type="Proteomes" id="UP001154061">
    <property type="component" value="Unassembled WGS sequence"/>
</dbReference>
<keyword evidence="4 8" id="KW-0812">Transmembrane</keyword>
<proteinExistence type="predicted"/>
<dbReference type="GO" id="GO:0016757">
    <property type="term" value="F:glycosyltransferase activity"/>
    <property type="evidence" value="ECO:0007669"/>
    <property type="project" value="UniProtKB-KW"/>
</dbReference>
<keyword evidence="6 8" id="KW-0472">Membrane</keyword>
<accession>A0A9Q4L7X9</accession>
<evidence type="ECO:0000313" key="10">
    <source>
        <dbReference type="EMBL" id="MDF9746861.1"/>
    </source>
</evidence>
<evidence type="ECO:0000256" key="8">
    <source>
        <dbReference type="SAM" id="Phobius"/>
    </source>
</evidence>
<sequence>MVLEFVVAVFALTQLAYFVGNCALVTLLVHRSDTVVDDATVDRVIAEAAESDRERPLARADGGSDARVDPSLTGAEKPMRGSRSGATSDCRLPSSAVRRICVLMPIYRERPAVIEETLENLASQRYPTADVSVYVIYEPDDPTVPAVREAIAAREDGLSVEFVAVDREALAADRAPGDWTFSGTGVPRTKAAALTYAFTTLSFAADDVVTVFDSDTQVPRDTFELAVAGLAEYDIVQAKQTARNVADGWLPLLESMGIAAWSDTVYANSTDGPYQLLGKAYFVPAGVLYDLDRWQLDAVTEDMALGIAAHERGCTLGIIDRYVQDFCPADFEAWIRQKRRWVRGPYRHLLTPGWSGLERGRFWAGTVLTQLLSVTNVFGLPVGLVVLGLTVIGSAGTVVPSALFPLVLFNGVVWLYYSWRSYRAAWDAVPFESRWDRLRYSLVSNPITQALYATLWTVPICLALADALRGVAPTFDVTPKR</sequence>